<dbReference type="InterPro" id="IPR027417">
    <property type="entry name" value="P-loop_NTPase"/>
</dbReference>
<evidence type="ECO:0000256" key="3">
    <source>
        <dbReference type="ARBA" id="ARBA00022597"/>
    </source>
</evidence>
<name>A0A376L083_ECOLX</name>
<keyword evidence="4" id="KW-0677">Repeat</keyword>
<keyword evidence="6 9" id="KW-0067">ATP-binding</keyword>
<evidence type="ECO:0000256" key="8">
    <source>
        <dbReference type="ARBA" id="ARBA00023136"/>
    </source>
</evidence>
<sequence length="93" mass="10360">MAICRALAQDARLIVMDEPTASLTHQEVQGLLQVVHQLRERGICVVFVSHRLEEVMEVSDRISVLKDGELVGTFPAAEMTTKTTRFPDDRPGV</sequence>
<proteinExistence type="predicted"/>
<accession>A0A376L083</accession>
<evidence type="ECO:0000256" key="5">
    <source>
        <dbReference type="ARBA" id="ARBA00022741"/>
    </source>
</evidence>
<dbReference type="PANTHER" id="PTHR43790:SF1">
    <property type="entry name" value="XYLOSE IMPORT ATP-BINDING PROTEIN XYLG"/>
    <property type="match status" value="1"/>
</dbReference>
<evidence type="ECO:0000313" key="10">
    <source>
        <dbReference type="Proteomes" id="UP000255460"/>
    </source>
</evidence>
<evidence type="ECO:0000256" key="6">
    <source>
        <dbReference type="ARBA" id="ARBA00022840"/>
    </source>
</evidence>
<dbReference type="Gene3D" id="3.40.50.300">
    <property type="entry name" value="P-loop containing nucleotide triphosphate hydrolases"/>
    <property type="match status" value="1"/>
</dbReference>
<organism evidence="9 10">
    <name type="scientific">Escherichia coli</name>
    <dbReference type="NCBI Taxonomy" id="562"/>
    <lineage>
        <taxon>Bacteria</taxon>
        <taxon>Pseudomonadati</taxon>
        <taxon>Pseudomonadota</taxon>
        <taxon>Gammaproteobacteria</taxon>
        <taxon>Enterobacterales</taxon>
        <taxon>Enterobacteriaceae</taxon>
        <taxon>Escherichia</taxon>
    </lineage>
</organism>
<gene>
    <name evidence="9" type="primary">mglA_2</name>
    <name evidence="9" type="ORF">NCTC10418_05784</name>
</gene>
<evidence type="ECO:0000256" key="2">
    <source>
        <dbReference type="ARBA" id="ARBA00022475"/>
    </source>
</evidence>
<dbReference type="Proteomes" id="UP000255460">
    <property type="component" value="Unassembled WGS sequence"/>
</dbReference>
<dbReference type="InterPro" id="IPR050107">
    <property type="entry name" value="ABC_carbohydrate_import_ATPase"/>
</dbReference>
<evidence type="ECO:0000313" key="9">
    <source>
        <dbReference type="EMBL" id="STE88092.1"/>
    </source>
</evidence>
<keyword evidence="3" id="KW-0762">Sugar transport</keyword>
<keyword evidence="5" id="KW-0547">Nucleotide-binding</keyword>
<dbReference type="GO" id="GO:0005524">
    <property type="term" value="F:ATP binding"/>
    <property type="evidence" value="ECO:0007669"/>
    <property type="project" value="UniProtKB-KW"/>
</dbReference>
<reference evidence="9 10" key="1">
    <citation type="submission" date="2018-06" db="EMBL/GenBank/DDBJ databases">
        <authorList>
            <consortium name="Pathogen Informatics"/>
            <person name="Doyle S."/>
        </authorList>
    </citation>
    <scope>NUCLEOTIDE SEQUENCE [LARGE SCALE GENOMIC DNA]</scope>
    <source>
        <strain evidence="9 10">NCTC10418</strain>
    </source>
</reference>
<keyword evidence="7" id="KW-1278">Translocase</keyword>
<keyword evidence="9" id="KW-0378">Hydrolase</keyword>
<keyword evidence="2" id="KW-1003">Cell membrane</keyword>
<keyword evidence="8" id="KW-0472">Membrane</keyword>
<dbReference type="SUPFAM" id="SSF52540">
    <property type="entry name" value="P-loop containing nucleoside triphosphate hydrolases"/>
    <property type="match status" value="1"/>
</dbReference>
<evidence type="ECO:0000256" key="1">
    <source>
        <dbReference type="ARBA" id="ARBA00022448"/>
    </source>
</evidence>
<dbReference type="AlphaFoldDB" id="A0A376L083"/>
<dbReference type="PANTHER" id="PTHR43790">
    <property type="entry name" value="CARBOHYDRATE TRANSPORT ATP-BINDING PROTEIN MG119-RELATED"/>
    <property type="match status" value="1"/>
</dbReference>
<dbReference type="GO" id="GO:0016787">
    <property type="term" value="F:hydrolase activity"/>
    <property type="evidence" value="ECO:0007669"/>
    <property type="project" value="UniProtKB-KW"/>
</dbReference>
<dbReference type="EMBL" id="UFZQ01000001">
    <property type="protein sequence ID" value="STE88092.1"/>
    <property type="molecule type" value="Genomic_DNA"/>
</dbReference>
<dbReference type="EC" id="3.6.3.17" evidence="9"/>
<evidence type="ECO:0000256" key="7">
    <source>
        <dbReference type="ARBA" id="ARBA00022967"/>
    </source>
</evidence>
<keyword evidence="1" id="KW-0813">Transport</keyword>
<evidence type="ECO:0000256" key="4">
    <source>
        <dbReference type="ARBA" id="ARBA00022737"/>
    </source>
</evidence>
<protein>
    <submittedName>
        <fullName evidence="9">ABC transporter ATP-binding protein</fullName>
        <ecNumber evidence="9">3.6.3.17</ecNumber>
    </submittedName>
</protein>